<evidence type="ECO:0008006" key="2">
    <source>
        <dbReference type="Google" id="ProtNLM"/>
    </source>
</evidence>
<dbReference type="InterPro" id="IPR008972">
    <property type="entry name" value="Cupredoxin"/>
</dbReference>
<dbReference type="Gene3D" id="2.60.40.420">
    <property type="entry name" value="Cupredoxins - blue copper proteins"/>
    <property type="match status" value="1"/>
</dbReference>
<accession>A0A7J3VTH0</accession>
<dbReference type="EMBL" id="DRXH01000116">
    <property type="protein sequence ID" value="HHM44329.1"/>
    <property type="molecule type" value="Genomic_DNA"/>
</dbReference>
<sequence length="617" mass="68757">MAAFSKTNCRMTGLYTLYVTDFEELTFHNILSGEGIDLAVDETGIYLLVGFFIITRDGDRGFLVLKLDQYLRAETYDFYDITENRDYGVSIALGEQNVYVAGLTDFRMGGRNSGTNVFVLELDKSDLSVENVTLLQPIDEHYIGLEIVVDENNDIYVVQTYQKWMASNVVVVSKFDRGMNVLWWNAYLLLHTYMDSSLSPPEHIPVSFAYAVSAAVSSTYLFVGGFTSDTPDVLNGLLLAINRRNGEGLVAFRVQADQGPSQNVQVFGVDAYGDCAYLAGASENYRLEYVFLNNFNFSFPPLAIRGDATRLGFKYDETNRRPEIYEPRPYFDEDTGASSYAFYGIFCLGSVIVSTTTTSTSTVERTTTTTSTSITTSTSTSITTSTVARTATTTSTALVVSTDYVVDIVYSTRYTTQLRYYTTTLSETITHTRTLETTQTRSTILSSVIQVLTTLAVPPPGMLSTTTVYLNTTRTVSITTQQAGQVDWIPQPPWLYLPALLLPLPLAAVLLSRGRNRIVINKSSSPPLNWTHEKPPVVDDLYMKPSVLSIKKNTKVEFVNKDDTPHVLMAYDGPAEYLFKSHIIKPGQRMKHKFVEPGVYYVKSLTKPYMGAVIRVG</sequence>
<protein>
    <recommendedName>
        <fullName evidence="2">EfeO-type cupredoxin-like domain-containing protein</fullName>
    </recommendedName>
</protein>
<proteinExistence type="predicted"/>
<dbReference type="SUPFAM" id="SSF49503">
    <property type="entry name" value="Cupredoxins"/>
    <property type="match status" value="1"/>
</dbReference>
<comment type="caution">
    <text evidence="1">The sequence shown here is derived from an EMBL/GenBank/DDBJ whole genome shotgun (WGS) entry which is preliminary data.</text>
</comment>
<reference evidence="1" key="1">
    <citation type="journal article" date="2020" name="mSystems">
        <title>Genome- and Community-Level Interaction Insights into Carbon Utilization and Element Cycling Functions of Hydrothermarchaeota in Hydrothermal Sediment.</title>
        <authorList>
            <person name="Zhou Z."/>
            <person name="Liu Y."/>
            <person name="Xu W."/>
            <person name="Pan J."/>
            <person name="Luo Z.H."/>
            <person name="Li M."/>
        </authorList>
    </citation>
    <scope>NUCLEOTIDE SEQUENCE [LARGE SCALE GENOMIC DNA]</scope>
    <source>
        <strain evidence="1">SpSt-1074</strain>
    </source>
</reference>
<name>A0A7J3VTH0_CALS0</name>
<evidence type="ECO:0000313" key="1">
    <source>
        <dbReference type="EMBL" id="HHM44329.1"/>
    </source>
</evidence>
<organism evidence="1">
    <name type="scientific">Caldiarchaeum subterraneum</name>
    <dbReference type="NCBI Taxonomy" id="311458"/>
    <lineage>
        <taxon>Archaea</taxon>
        <taxon>Nitrososphaerota</taxon>
        <taxon>Candidatus Caldarchaeales</taxon>
        <taxon>Candidatus Caldarchaeaceae</taxon>
        <taxon>Candidatus Caldarchaeum</taxon>
    </lineage>
</organism>
<dbReference type="AlphaFoldDB" id="A0A7J3VTH0"/>
<gene>
    <name evidence="1" type="ORF">ENM31_03410</name>
</gene>